<feature type="domain" description="Protein HGH1 C-terminal" evidence="3">
    <location>
        <begin position="176"/>
        <end position="229"/>
    </location>
</feature>
<dbReference type="GO" id="GO:0006457">
    <property type="term" value="P:protein folding"/>
    <property type="evidence" value="ECO:0007669"/>
    <property type="project" value="EnsemblFungi"/>
</dbReference>
<comment type="similarity">
    <text evidence="1">Belongs to the HGH1 family.</text>
</comment>
<name>W7HJT1_9PEZI</name>
<evidence type="ECO:0000256" key="1">
    <source>
        <dbReference type="ARBA" id="ARBA00006712"/>
    </source>
</evidence>
<proteinExistence type="inferred from homology"/>
<dbReference type="SUPFAM" id="SSF48371">
    <property type="entry name" value="ARM repeat"/>
    <property type="match status" value="1"/>
</dbReference>
<feature type="domain" description="Protein HGH1 N-terminal" evidence="2">
    <location>
        <begin position="1"/>
        <end position="170"/>
    </location>
</feature>
<evidence type="ECO:0000313" key="5">
    <source>
        <dbReference type="Proteomes" id="UP000024837"/>
    </source>
</evidence>
<accession>W7HJT1</accession>
<dbReference type="Proteomes" id="UP000024837">
    <property type="component" value="Unassembled WGS sequence"/>
</dbReference>
<dbReference type="InterPro" id="IPR007205">
    <property type="entry name" value="Protein_HGH1_N"/>
</dbReference>
<dbReference type="PANTHER" id="PTHR13387">
    <property type="entry name" value="PROTEIN HGH1 HOMOLOG"/>
    <property type="match status" value="1"/>
</dbReference>
<dbReference type="InterPro" id="IPR016024">
    <property type="entry name" value="ARM-type_fold"/>
</dbReference>
<dbReference type="HOGENOM" id="CLU_037769_2_1_1"/>
<dbReference type="Pfam" id="PF04064">
    <property type="entry name" value="DUF384"/>
    <property type="match status" value="1"/>
</dbReference>
<protein>
    <submittedName>
        <fullName evidence="4">Uncharacterized protein</fullName>
    </submittedName>
</protein>
<dbReference type="PANTHER" id="PTHR13387:SF9">
    <property type="entry name" value="PROTEIN HGH1 HOMOLOG"/>
    <property type="match status" value="1"/>
</dbReference>
<evidence type="ECO:0000313" key="4">
    <source>
        <dbReference type="EMBL" id="EWC44216.1"/>
    </source>
</evidence>
<evidence type="ECO:0000259" key="3">
    <source>
        <dbReference type="Pfam" id="PF04064"/>
    </source>
</evidence>
<dbReference type="EMBL" id="KI966444">
    <property type="protein sequence ID" value="EWC44216.1"/>
    <property type="molecule type" value="Genomic_DNA"/>
</dbReference>
<keyword evidence="5" id="KW-1185">Reference proteome</keyword>
<dbReference type="InterPro" id="IPR039717">
    <property type="entry name" value="Hgh1"/>
</dbReference>
<organism evidence="4 5">
    <name type="scientific">Drechslerella stenobrocha 248</name>
    <dbReference type="NCBI Taxonomy" id="1043628"/>
    <lineage>
        <taxon>Eukaryota</taxon>
        <taxon>Fungi</taxon>
        <taxon>Dikarya</taxon>
        <taxon>Ascomycota</taxon>
        <taxon>Pezizomycotina</taxon>
        <taxon>Orbiliomycetes</taxon>
        <taxon>Orbiliales</taxon>
        <taxon>Orbiliaceae</taxon>
        <taxon>Drechslerella</taxon>
    </lineage>
</organism>
<gene>
    <name evidence="4" type="ORF">DRE_06961</name>
</gene>
<dbReference type="AlphaFoldDB" id="W7HJT1"/>
<dbReference type="OrthoDB" id="9986677at2759"/>
<evidence type="ECO:0000259" key="2">
    <source>
        <dbReference type="Pfam" id="PF04063"/>
    </source>
</evidence>
<dbReference type="Pfam" id="PF04063">
    <property type="entry name" value="DUF383"/>
    <property type="match status" value="1"/>
</dbReference>
<dbReference type="GO" id="GO:0061770">
    <property type="term" value="F:translation elongation factor binding"/>
    <property type="evidence" value="ECO:0007669"/>
    <property type="project" value="EnsemblFungi"/>
</dbReference>
<dbReference type="InterPro" id="IPR007206">
    <property type="entry name" value="Protein_HGH1_C"/>
</dbReference>
<sequence length="251" mass="28580">MAKHDSIPEKIMHLKREKPKQEWGVSDSENVIDQLMDLFVKGSEKTLNTNANFDYLAYLFADIARHAKGRRYFIETQAYDSVIPITKLIVFTEHKSLIRRKGVASTLKNSLFDIKSHTVLISDSAVNLLPYLLLPLMGPEEYPDDESLSMPVEVQLLPPDKERESDSSIISTHLESIMLLTTTREARDSLREKQVYSVIREVHLAVEDENVRDICQRLVDVLQRDEADDSARGAGRVEGEVDDNDEIVDLV</sequence>
<reference evidence="4 5" key="1">
    <citation type="submission" date="2013-05" db="EMBL/GenBank/DDBJ databases">
        <title>Drechslerella stenobrocha genome reveals carnivorous origination and mechanical trapping mechanism of predatory fungi.</title>
        <authorList>
            <person name="Liu X."/>
            <person name="Zhang W."/>
            <person name="Liu K."/>
        </authorList>
    </citation>
    <scope>NUCLEOTIDE SEQUENCE [LARGE SCALE GENOMIC DNA]</scope>
    <source>
        <strain evidence="4 5">248</strain>
    </source>
</reference>